<sequence>MIKEMRENLNVCVRTCIRWGSMKRAPPLAPPVLVKTHSKVQPRDIIQRHRDGVYNDMIKNNLFIKMGGHAASLNTCFLPI</sequence>
<proteinExistence type="predicted"/>
<dbReference type="GeneID" id="60785187"/>
<organism evidence="1 2">
    <name type="scientific">Aeromonas allosaccharophila</name>
    <dbReference type="NCBI Taxonomy" id="656"/>
    <lineage>
        <taxon>Bacteria</taxon>
        <taxon>Pseudomonadati</taxon>
        <taxon>Pseudomonadota</taxon>
        <taxon>Gammaproteobacteria</taxon>
        <taxon>Aeromonadales</taxon>
        <taxon>Aeromonadaceae</taxon>
        <taxon>Aeromonas</taxon>
    </lineage>
</organism>
<dbReference type="EMBL" id="CP065745">
    <property type="protein sequence ID" value="QPR56017.1"/>
    <property type="molecule type" value="Genomic_DNA"/>
</dbReference>
<evidence type="ECO:0000313" key="2">
    <source>
        <dbReference type="Proteomes" id="UP000595101"/>
    </source>
</evidence>
<dbReference type="AlphaFoldDB" id="A0A7T2UNZ3"/>
<name>A0A7T2UNZ3_9GAMM</name>
<dbReference type="KEGG" id="aall:I6G90_06235"/>
<dbReference type="RefSeq" id="WP_197930293.1">
    <property type="nucleotide sequence ID" value="NZ_CP065745.1"/>
</dbReference>
<evidence type="ECO:0000313" key="1">
    <source>
        <dbReference type="EMBL" id="QPR56017.1"/>
    </source>
</evidence>
<accession>A0A7T2UNZ3</accession>
<dbReference type="Proteomes" id="UP000595101">
    <property type="component" value="Chromosome"/>
</dbReference>
<protein>
    <submittedName>
        <fullName evidence="1">Uncharacterized protein</fullName>
    </submittedName>
</protein>
<gene>
    <name evidence="1" type="ORF">I6G90_06235</name>
</gene>
<reference evidence="1 2" key="1">
    <citation type="submission" date="2020-12" db="EMBL/GenBank/DDBJ databases">
        <title>FDA dAtabase for Regulatory Grade micrObial Sequences (FDA-ARGOS): Supporting development and validation of Infectious Disease Dx tests.</title>
        <authorList>
            <person name="Sproer C."/>
            <person name="Gronow S."/>
            <person name="Severitt S."/>
            <person name="Schroder I."/>
            <person name="Tallon L."/>
            <person name="Sadzewicz L."/>
            <person name="Zhao X."/>
            <person name="Boylan J."/>
            <person name="Ott S."/>
            <person name="Bowen H."/>
            <person name="Vavikolanu K."/>
            <person name="Mehta A."/>
            <person name="Aluvathingal J."/>
            <person name="Nadendla S."/>
            <person name="Lowell S."/>
            <person name="Myers T."/>
            <person name="Yan Y."/>
            <person name="Sichtig H."/>
        </authorList>
    </citation>
    <scope>NUCLEOTIDE SEQUENCE [LARGE SCALE GENOMIC DNA]</scope>
    <source>
        <strain evidence="1 2">FDAARGOS_933</strain>
    </source>
</reference>